<dbReference type="Gene3D" id="3.30.950.30">
    <property type="entry name" value="Schlafen, AAA domain"/>
    <property type="match status" value="1"/>
</dbReference>
<reference evidence="3 4" key="1">
    <citation type="submission" date="2018-03" db="EMBL/GenBank/DDBJ databases">
        <title>Comparative analysis of microorganisms from saline springs in Andes Mountain Range, Colombia.</title>
        <authorList>
            <person name="Rubin E."/>
        </authorList>
    </citation>
    <scope>NUCLEOTIDE SEQUENCE [LARGE SCALE GENOMIC DNA]</scope>
    <source>
        <strain evidence="3 4">CG 23</strain>
    </source>
</reference>
<dbReference type="InterPro" id="IPR038475">
    <property type="entry name" value="RecG_C_sf"/>
</dbReference>
<comment type="caution">
    <text evidence="3">The sequence shown here is derived from an EMBL/GenBank/DDBJ whole genome shotgun (WGS) entry which is preliminary data.</text>
</comment>
<dbReference type="CDD" id="cd00090">
    <property type="entry name" value="HTH_ARSR"/>
    <property type="match status" value="1"/>
</dbReference>
<dbReference type="Pfam" id="PF04326">
    <property type="entry name" value="SLFN_AlbA_2"/>
    <property type="match status" value="1"/>
</dbReference>
<evidence type="ECO:0000259" key="2">
    <source>
        <dbReference type="Pfam" id="PF04326"/>
    </source>
</evidence>
<dbReference type="EMBL" id="PVTX01000003">
    <property type="protein sequence ID" value="PRZ08092.1"/>
    <property type="molecule type" value="Genomic_DNA"/>
</dbReference>
<keyword evidence="3" id="KW-0378">Hydrolase</keyword>
<dbReference type="PANTHER" id="PTHR30595:SF6">
    <property type="entry name" value="SCHLAFEN ALBA-2 DOMAIN-CONTAINING PROTEIN"/>
    <property type="match status" value="1"/>
</dbReference>
<keyword evidence="3" id="KW-0067">ATP-binding</keyword>
<dbReference type="InterPro" id="IPR007421">
    <property type="entry name" value="Schlafen_AlbA_2_dom"/>
</dbReference>
<keyword evidence="4" id="KW-1185">Reference proteome</keyword>
<dbReference type="Gene3D" id="3.30.565.60">
    <property type="match status" value="1"/>
</dbReference>
<name>A0ABX5EFC0_9MICO</name>
<organism evidence="3 4">
    <name type="scientific">Isoptericola halotolerans</name>
    <dbReference type="NCBI Taxonomy" id="300560"/>
    <lineage>
        <taxon>Bacteria</taxon>
        <taxon>Bacillati</taxon>
        <taxon>Actinomycetota</taxon>
        <taxon>Actinomycetes</taxon>
        <taxon>Micrococcales</taxon>
        <taxon>Promicromonosporaceae</taxon>
        <taxon>Isoptericola</taxon>
    </lineage>
</organism>
<dbReference type="InterPro" id="IPR011991">
    <property type="entry name" value="ArsR-like_HTH"/>
</dbReference>
<feature type="compositionally biased region" description="Polar residues" evidence="1">
    <location>
        <begin position="497"/>
        <end position="506"/>
    </location>
</feature>
<sequence length="506" mass="54671">MTGDELEGIVARLRAVGDDTADVEAKAARTALPKSVRETVSAFQNAHGGVLVLGLDEKGGFEATGVDEPAKIRADLASLCAQEMEPPVRPLVATHTFEGQQLVVAEIPELDAAQRPSYYKGAGMNRGSFVRVSDGDQHLTSYEVQLMLAARGQPVDDEQPVVSADLDDLDPELVGAYVARIRRDRPRIFGDTSDETVLRRTGVVGPTETGLRPTLAGLLALGTYPQQHFPQLSLTFVRYPSVDGPGADGIRFLDNAHVEGPVPLMVRDALAAIRSNMARRAVVTGAGRTDVWEYPEIALREAITNALAHRDLSPASRGTQVQVEMYPDRIVVRNPGGLFGPVRLDRLGGDDLVSSARNARLMKILEDVEMPGLGTVCENRGSGIRDMRTALRNAGMRPPELIDRISTFTVTLGSLVDQPARHSLPSHAPRQRADRSAEILRAIGAEQLSRAQITERTGLSSGIVTRWLRRLREAGDVEAVGGGPRSPNITYRRVRAGQSSDGGRSE</sequence>
<keyword evidence="3" id="KW-0547">Nucleotide-binding</keyword>
<gene>
    <name evidence="3" type="ORF">BCL65_10317</name>
</gene>
<dbReference type="InterPro" id="IPR036388">
    <property type="entry name" value="WH-like_DNA-bd_sf"/>
</dbReference>
<dbReference type="PANTHER" id="PTHR30595">
    <property type="entry name" value="GLPR-RELATED TRANSCRIPTIONAL REPRESSOR"/>
    <property type="match status" value="1"/>
</dbReference>
<feature type="region of interest" description="Disordered" evidence="1">
    <location>
        <begin position="478"/>
        <end position="506"/>
    </location>
</feature>
<feature type="domain" description="Schlafen AlbA-2" evidence="2">
    <location>
        <begin position="22"/>
        <end position="139"/>
    </location>
</feature>
<dbReference type="GO" id="GO:0004386">
    <property type="term" value="F:helicase activity"/>
    <property type="evidence" value="ECO:0007669"/>
    <property type="project" value="UniProtKB-KW"/>
</dbReference>
<dbReference type="Proteomes" id="UP000239895">
    <property type="component" value="Unassembled WGS sequence"/>
</dbReference>
<evidence type="ECO:0000256" key="1">
    <source>
        <dbReference type="SAM" id="MobiDB-lite"/>
    </source>
</evidence>
<dbReference type="InterPro" id="IPR038461">
    <property type="entry name" value="Schlafen_AlbA_2_dom_sf"/>
</dbReference>
<proteinExistence type="predicted"/>
<keyword evidence="3" id="KW-0347">Helicase</keyword>
<accession>A0ABX5EFC0</accession>
<dbReference type="Pfam" id="PF13749">
    <property type="entry name" value="HATPase_c_4"/>
    <property type="match status" value="1"/>
</dbReference>
<evidence type="ECO:0000313" key="3">
    <source>
        <dbReference type="EMBL" id="PRZ08092.1"/>
    </source>
</evidence>
<dbReference type="Gene3D" id="1.10.10.10">
    <property type="entry name" value="Winged helix-like DNA-binding domain superfamily/Winged helix DNA-binding domain"/>
    <property type="match status" value="1"/>
</dbReference>
<dbReference type="RefSeq" id="WP_106266012.1">
    <property type="nucleotide sequence ID" value="NZ_PVTX01000003.1"/>
</dbReference>
<evidence type="ECO:0000313" key="4">
    <source>
        <dbReference type="Proteomes" id="UP000239895"/>
    </source>
</evidence>
<protein>
    <submittedName>
        <fullName evidence="3">ATP-dependent DNA helicase RecG</fullName>
    </submittedName>
</protein>